<accession>A0A2K4ZPM7</accession>
<dbReference type="GO" id="GO:0005737">
    <property type="term" value="C:cytoplasm"/>
    <property type="evidence" value="ECO:0007669"/>
    <property type="project" value="TreeGrafter"/>
</dbReference>
<keyword evidence="5" id="KW-0378">Hydrolase</keyword>
<evidence type="ECO:0000313" key="6">
    <source>
        <dbReference type="Proteomes" id="UP000236311"/>
    </source>
</evidence>
<dbReference type="CDD" id="cd15482">
    <property type="entry name" value="Sialidase_non-viral"/>
    <property type="match status" value="1"/>
</dbReference>
<sequence length="363" mass="40873">MSKWEYTETEIWRHGDNHISLFHVFGLIAVKNVVLVFAEAREGDGKDAHGLHDIWMRRSEDGGRSFEATVRLDLEKGCCWTNPVPVYDEVIGRLFLFYSDNPDNLHTRNFVSYSDDFGKSWSEGQQVNQFMEEGEVALPFHLAGPGHGICIKKGDYAGRLVVPVWHRQFNVDREPTKRGYCISALYSEDHGQTWEHTALLGQEIMANESRIEETEDGLIWVIRPGGGWTGRYISRSFDGGTTWTSPEPVSMGPANNCDAGVTHICGKQGYENVVLVSRVSQIPCRRDMEVLLSRDGGLTFTDKMTLPEGDAMPGYSDLCVLEEEEPLAGLVHCRNNHVLFSRISLQALTGGKYEGTRRTVWLN</sequence>
<organism evidence="5 6">
    <name type="scientific">Acetatifactor muris</name>
    <dbReference type="NCBI Taxonomy" id="879566"/>
    <lineage>
        <taxon>Bacteria</taxon>
        <taxon>Bacillati</taxon>
        <taxon>Bacillota</taxon>
        <taxon>Clostridia</taxon>
        <taxon>Lachnospirales</taxon>
        <taxon>Lachnospiraceae</taxon>
        <taxon>Acetatifactor</taxon>
    </lineage>
</organism>
<dbReference type="GO" id="GO:0009313">
    <property type="term" value="P:oligosaccharide catabolic process"/>
    <property type="evidence" value="ECO:0007669"/>
    <property type="project" value="TreeGrafter"/>
</dbReference>
<comment type="similarity">
    <text evidence="2">Belongs to the glycosyl hydrolase 33 family.</text>
</comment>
<reference evidence="5 6" key="1">
    <citation type="submission" date="2018-01" db="EMBL/GenBank/DDBJ databases">
        <authorList>
            <person name="Gaut B.S."/>
            <person name="Morton B.R."/>
            <person name="Clegg M.T."/>
            <person name="Duvall M.R."/>
        </authorList>
    </citation>
    <scope>NUCLEOTIDE SEQUENCE [LARGE SCALE GENOMIC DNA]</scope>
    <source>
        <strain evidence="5">GP69</strain>
    </source>
</reference>
<gene>
    <name evidence="5" type="primary">nanA_2</name>
    <name evidence="5" type="ORF">AMURIS_05207</name>
</gene>
<proteinExistence type="inferred from homology"/>
<dbReference type="Proteomes" id="UP000236311">
    <property type="component" value="Unassembled WGS sequence"/>
</dbReference>
<dbReference type="GO" id="GO:0004308">
    <property type="term" value="F:exo-alpha-sialidase activity"/>
    <property type="evidence" value="ECO:0007669"/>
    <property type="project" value="UniProtKB-EC"/>
</dbReference>
<evidence type="ECO:0000256" key="3">
    <source>
        <dbReference type="ARBA" id="ARBA00012733"/>
    </source>
</evidence>
<evidence type="ECO:0000256" key="1">
    <source>
        <dbReference type="ARBA" id="ARBA00000427"/>
    </source>
</evidence>
<dbReference type="GO" id="GO:0006689">
    <property type="term" value="P:ganglioside catabolic process"/>
    <property type="evidence" value="ECO:0007669"/>
    <property type="project" value="TreeGrafter"/>
</dbReference>
<dbReference type="InterPro" id="IPR026856">
    <property type="entry name" value="Sialidase_fam"/>
</dbReference>
<comment type="catalytic activity">
    <reaction evidence="1">
        <text>Hydrolysis of alpha-(2-&gt;3)-, alpha-(2-&gt;6)-, alpha-(2-&gt;8)- glycosidic linkages of terminal sialic acid residues in oligosaccharides, glycoproteins, glycolipids, colominic acid and synthetic substrates.</text>
        <dbReference type="EC" id="3.2.1.18"/>
    </reaction>
</comment>
<dbReference type="PANTHER" id="PTHR10628">
    <property type="entry name" value="SIALIDASE"/>
    <property type="match status" value="1"/>
</dbReference>
<dbReference type="PANTHER" id="PTHR10628:SF30">
    <property type="entry name" value="EXO-ALPHA-SIALIDASE"/>
    <property type="match status" value="1"/>
</dbReference>
<dbReference type="GO" id="GO:0016020">
    <property type="term" value="C:membrane"/>
    <property type="evidence" value="ECO:0007669"/>
    <property type="project" value="TreeGrafter"/>
</dbReference>
<keyword evidence="6" id="KW-1185">Reference proteome</keyword>
<feature type="domain" description="Sialidase" evidence="4">
    <location>
        <begin position="49"/>
        <end position="332"/>
    </location>
</feature>
<dbReference type="Pfam" id="PF13088">
    <property type="entry name" value="BNR_2"/>
    <property type="match status" value="1"/>
</dbReference>
<dbReference type="OrthoDB" id="41724at2"/>
<dbReference type="InterPro" id="IPR036278">
    <property type="entry name" value="Sialidase_sf"/>
</dbReference>
<name>A0A2K4ZPM7_9FIRM</name>
<protein>
    <recommendedName>
        <fullName evidence="3">exo-alpha-sialidase</fullName>
        <ecNumber evidence="3">3.2.1.18</ecNumber>
    </recommendedName>
</protein>
<evidence type="ECO:0000313" key="5">
    <source>
        <dbReference type="EMBL" id="SOY32448.1"/>
    </source>
</evidence>
<evidence type="ECO:0000259" key="4">
    <source>
        <dbReference type="Pfam" id="PF13088"/>
    </source>
</evidence>
<dbReference type="EMBL" id="OFSM01000051">
    <property type="protein sequence ID" value="SOY32448.1"/>
    <property type="molecule type" value="Genomic_DNA"/>
</dbReference>
<dbReference type="InterPro" id="IPR011040">
    <property type="entry name" value="Sialidase"/>
</dbReference>
<dbReference type="EC" id="3.2.1.18" evidence="3"/>
<dbReference type="AlphaFoldDB" id="A0A2K4ZPM7"/>
<dbReference type="SUPFAM" id="SSF50939">
    <property type="entry name" value="Sialidases"/>
    <property type="match status" value="1"/>
</dbReference>
<evidence type="ECO:0000256" key="2">
    <source>
        <dbReference type="ARBA" id="ARBA00009348"/>
    </source>
</evidence>
<dbReference type="Gene3D" id="2.120.10.10">
    <property type="match status" value="1"/>
</dbReference>
<keyword evidence="5" id="KW-0326">Glycosidase</keyword>
<dbReference type="RefSeq" id="WP_103242394.1">
    <property type="nucleotide sequence ID" value="NZ_JANJZD010000056.1"/>
</dbReference>